<organism evidence="2 3">
    <name type="scientific">Bacteroides clarus</name>
    <dbReference type="NCBI Taxonomy" id="626929"/>
    <lineage>
        <taxon>Bacteria</taxon>
        <taxon>Pseudomonadati</taxon>
        <taxon>Bacteroidota</taxon>
        <taxon>Bacteroidia</taxon>
        <taxon>Bacteroidales</taxon>
        <taxon>Bacteroidaceae</taxon>
        <taxon>Bacteroides</taxon>
    </lineage>
</organism>
<dbReference type="Proteomes" id="UP000284366">
    <property type="component" value="Unassembled WGS sequence"/>
</dbReference>
<name>A0A412Y1U4_9BACE</name>
<evidence type="ECO:0000313" key="3">
    <source>
        <dbReference type="Proteomes" id="UP000284366"/>
    </source>
</evidence>
<evidence type="ECO:0000256" key="1">
    <source>
        <dbReference type="SAM" id="Phobius"/>
    </source>
</evidence>
<gene>
    <name evidence="2" type="ORF">DWW09_13370</name>
</gene>
<accession>A0A412Y1U4</accession>
<keyword evidence="1" id="KW-1133">Transmembrane helix</keyword>
<sequence length="94" mass="10959">MNEIMVVRTVLPFWYKHIKEVPTAMTVSFITLWSLWAFLLLVLFLKSAFSRQKAFWGFYGENGFLTTINKAKNRLGDKKEVKPSSPLSNFCNKH</sequence>
<feature type="transmembrane region" description="Helical" evidence="1">
    <location>
        <begin position="24"/>
        <end position="45"/>
    </location>
</feature>
<comment type="caution">
    <text evidence="2">The sequence shown here is derived from an EMBL/GenBank/DDBJ whole genome shotgun (WGS) entry which is preliminary data.</text>
</comment>
<dbReference type="EMBL" id="QRZG01000024">
    <property type="protein sequence ID" value="RGV51380.1"/>
    <property type="molecule type" value="Genomic_DNA"/>
</dbReference>
<keyword evidence="1" id="KW-0812">Transmembrane</keyword>
<keyword evidence="1" id="KW-0472">Membrane</keyword>
<dbReference type="AlphaFoldDB" id="A0A412Y1U4"/>
<proteinExistence type="predicted"/>
<reference evidence="2 3" key="1">
    <citation type="submission" date="2018-08" db="EMBL/GenBank/DDBJ databases">
        <title>A genome reference for cultivated species of the human gut microbiota.</title>
        <authorList>
            <person name="Zou Y."/>
            <person name="Xue W."/>
            <person name="Luo G."/>
        </authorList>
    </citation>
    <scope>NUCLEOTIDE SEQUENCE [LARGE SCALE GENOMIC DNA]</scope>
    <source>
        <strain evidence="2 3">AF14-27</strain>
    </source>
</reference>
<protein>
    <submittedName>
        <fullName evidence="2">Uncharacterized protein</fullName>
    </submittedName>
</protein>
<evidence type="ECO:0000313" key="2">
    <source>
        <dbReference type="EMBL" id="RGV51380.1"/>
    </source>
</evidence>